<gene>
    <name evidence="1" type="ORF">FEZ63_11915</name>
</gene>
<sequence length="113" mass="12129">MTAMAKAAPSAGSTEMPYDAEDLMRAIIAFGPYRAVLIPLCDEIARIGLGNRQIHAALHTVAERSGFAATGRLRRADLGPEAAPLRAFLEHIRFASPAFLRSVGEWPLGEARG</sequence>
<organism evidence="1 2">
    <name type="scientific">Microvirga brassicacearum</name>
    <dbReference type="NCBI Taxonomy" id="2580413"/>
    <lineage>
        <taxon>Bacteria</taxon>
        <taxon>Pseudomonadati</taxon>
        <taxon>Pseudomonadota</taxon>
        <taxon>Alphaproteobacteria</taxon>
        <taxon>Hyphomicrobiales</taxon>
        <taxon>Methylobacteriaceae</taxon>
        <taxon>Microvirga</taxon>
    </lineage>
</organism>
<accession>A0A5N3PAN3</accession>
<dbReference type="EMBL" id="VCMV01000015">
    <property type="protein sequence ID" value="KAB0266799.1"/>
    <property type="molecule type" value="Genomic_DNA"/>
</dbReference>
<dbReference type="RefSeq" id="WP_150944658.1">
    <property type="nucleotide sequence ID" value="NZ_VCMV01000015.1"/>
</dbReference>
<evidence type="ECO:0000313" key="2">
    <source>
        <dbReference type="Proteomes" id="UP000325684"/>
    </source>
</evidence>
<comment type="caution">
    <text evidence="1">The sequence shown here is derived from an EMBL/GenBank/DDBJ whole genome shotgun (WGS) entry which is preliminary data.</text>
</comment>
<dbReference type="AlphaFoldDB" id="A0A5N3PAN3"/>
<name>A0A5N3PAN3_9HYPH</name>
<evidence type="ECO:0000313" key="1">
    <source>
        <dbReference type="EMBL" id="KAB0266799.1"/>
    </source>
</evidence>
<reference evidence="1 2" key="1">
    <citation type="journal article" date="2019" name="Microorganisms">
        <title>Genome Insights into the Novel Species Microvirga brassicacearum, a Rapeseed Endophyte with Biotechnological Potential.</title>
        <authorList>
            <person name="Jimenez-Gomez A."/>
            <person name="Saati-Santamaria Z."/>
            <person name="Igual J.M."/>
            <person name="Rivas R."/>
            <person name="Mateos P.F."/>
            <person name="Garcia-Fraile P."/>
        </authorList>
    </citation>
    <scope>NUCLEOTIDE SEQUENCE [LARGE SCALE GENOMIC DNA]</scope>
    <source>
        <strain evidence="1 2">CDVBN77</strain>
    </source>
</reference>
<keyword evidence="2" id="KW-1185">Reference proteome</keyword>
<dbReference type="OrthoDB" id="8448735at2"/>
<proteinExistence type="predicted"/>
<protein>
    <submittedName>
        <fullName evidence="1">Uncharacterized protein</fullName>
    </submittedName>
</protein>
<dbReference type="Proteomes" id="UP000325684">
    <property type="component" value="Unassembled WGS sequence"/>
</dbReference>